<organism evidence="1 2">
    <name type="scientific">Peronosclerospora sorghi</name>
    <dbReference type="NCBI Taxonomy" id="230839"/>
    <lineage>
        <taxon>Eukaryota</taxon>
        <taxon>Sar</taxon>
        <taxon>Stramenopiles</taxon>
        <taxon>Oomycota</taxon>
        <taxon>Peronosporomycetes</taxon>
        <taxon>Peronosporales</taxon>
        <taxon>Peronosporaceae</taxon>
        <taxon>Peronosclerospora</taxon>
    </lineage>
</organism>
<reference evidence="1 2" key="1">
    <citation type="journal article" date="2022" name="bioRxiv">
        <title>The genome of the oomycete Peronosclerospora sorghi, a cosmopolitan pathogen of maize and sorghum, is inflated with dispersed pseudogenes.</title>
        <authorList>
            <person name="Fletcher K."/>
            <person name="Martin F."/>
            <person name="Isakeit T."/>
            <person name="Cavanaugh K."/>
            <person name="Magill C."/>
            <person name="Michelmore R."/>
        </authorList>
    </citation>
    <scope>NUCLEOTIDE SEQUENCE [LARGE SCALE GENOMIC DNA]</scope>
    <source>
        <strain evidence="1">P6</strain>
    </source>
</reference>
<dbReference type="EMBL" id="CM047585">
    <property type="protein sequence ID" value="KAI9910378.1"/>
    <property type="molecule type" value="Genomic_DNA"/>
</dbReference>
<name>A0ACC0VX06_9STRA</name>
<dbReference type="Proteomes" id="UP001163321">
    <property type="component" value="Chromosome 6"/>
</dbReference>
<keyword evidence="2" id="KW-1185">Reference proteome</keyword>
<accession>A0ACC0VX06</accession>
<gene>
    <name evidence="1" type="ORF">PsorP6_010926</name>
</gene>
<sequence>MMQNPSRERVQNKIDFALLDEAQKLHLEDRVVPIPGNLAQSLLGLPPDTFKVLETEIDAIVHNGADVNLVKLYAALNSVNVLRTLEVLRLAVTNGLAKTRVKPVHYISTGAIFPSTYSAPKFMEVADLSKVSDQLDNGYAQSKQVGVRENLPRSRPTWPPSVNFASV</sequence>
<comment type="caution">
    <text evidence="1">The sequence shown here is derived from an EMBL/GenBank/DDBJ whole genome shotgun (WGS) entry which is preliminary data.</text>
</comment>
<protein>
    <submittedName>
        <fullName evidence="1">Uncharacterized protein</fullName>
    </submittedName>
</protein>
<evidence type="ECO:0000313" key="1">
    <source>
        <dbReference type="EMBL" id="KAI9910378.1"/>
    </source>
</evidence>
<evidence type="ECO:0000313" key="2">
    <source>
        <dbReference type="Proteomes" id="UP001163321"/>
    </source>
</evidence>
<proteinExistence type="predicted"/>